<dbReference type="EMBL" id="CP060028">
    <property type="protein sequence ID" value="QND79676.1"/>
    <property type="molecule type" value="Genomic_DNA"/>
</dbReference>
<dbReference type="Proteomes" id="UP000515506">
    <property type="component" value="Chromosome"/>
</dbReference>
<dbReference type="PANTHER" id="PTHR34220">
    <property type="entry name" value="SENSOR HISTIDINE KINASE YPDA"/>
    <property type="match status" value="1"/>
</dbReference>
<dbReference type="InterPro" id="IPR036890">
    <property type="entry name" value="HATPase_C_sf"/>
</dbReference>
<proteinExistence type="predicted"/>
<dbReference type="PANTHER" id="PTHR34220:SF7">
    <property type="entry name" value="SENSOR HISTIDINE KINASE YPDA"/>
    <property type="match status" value="1"/>
</dbReference>
<keyword evidence="4" id="KW-1185">Reference proteome</keyword>
<dbReference type="InterPro" id="IPR010559">
    <property type="entry name" value="Sig_transdc_His_kin_internal"/>
</dbReference>
<evidence type="ECO:0000259" key="2">
    <source>
        <dbReference type="Pfam" id="PF06580"/>
    </source>
</evidence>
<feature type="transmembrane region" description="Helical" evidence="1">
    <location>
        <begin position="126"/>
        <end position="146"/>
    </location>
</feature>
<dbReference type="SUPFAM" id="SSF55874">
    <property type="entry name" value="ATPase domain of HSP90 chaperone/DNA topoisomerase II/histidine kinase"/>
    <property type="match status" value="1"/>
</dbReference>
<keyword evidence="1" id="KW-0472">Membrane</keyword>
<dbReference type="RefSeq" id="WP_185894997.1">
    <property type="nucleotide sequence ID" value="NZ_CP060028.1"/>
</dbReference>
<name>A0ABX6R9J1_PSEMX</name>
<dbReference type="InterPro" id="IPR050640">
    <property type="entry name" value="Bact_2-comp_sensor_kinase"/>
</dbReference>
<protein>
    <submittedName>
        <fullName evidence="3">Histidine kinase</fullName>
    </submittedName>
</protein>
<feature type="transmembrane region" description="Helical" evidence="1">
    <location>
        <begin position="47"/>
        <end position="66"/>
    </location>
</feature>
<feature type="transmembrane region" description="Helical" evidence="1">
    <location>
        <begin position="78"/>
        <end position="102"/>
    </location>
</feature>
<keyword evidence="1" id="KW-1133">Transmembrane helix</keyword>
<dbReference type="GO" id="GO:0016301">
    <property type="term" value="F:kinase activity"/>
    <property type="evidence" value="ECO:0007669"/>
    <property type="project" value="UniProtKB-KW"/>
</dbReference>
<feature type="domain" description="Signal transduction histidine kinase internal region" evidence="2">
    <location>
        <begin position="164"/>
        <end position="244"/>
    </location>
</feature>
<sequence length="365" mass="40176">MTSASLDRRVLPPFWLPVLAGLPLGACLLVMALPLLGNGNATLSRTLYLSAFVLWLLPLTALQRWLWRRGTPGWRIAVALLAATYAMALATRLLSVAVQAMASGSLARLLTPGAVDVPLLFRGLEGAWLVLVAYCAIHAVVTYYAALRQEQADHLEARSLARDAELRALRYQLQPHFLFNTLNAVSTLIAEGHGADARQMLARLSEFLRTVLEARPRHEVTLAEEIAMTEAYLEVEKARLGRRLQLAWQLGDGVLAAYVPYLVLQPLVENAIRHGIAPRRAPGRLDLRIVRNGTRLELHLLNDLPDTDHTPSPPDGARDAVGLDNVRGRLARLYPGEAALQTDIEGDRYHVRLTLPLRLHTGASA</sequence>
<evidence type="ECO:0000313" key="3">
    <source>
        <dbReference type="EMBL" id="QND79676.1"/>
    </source>
</evidence>
<reference evidence="3 4" key="1">
    <citation type="submission" date="2020-08" db="EMBL/GenBank/DDBJ databases">
        <title>Streptomycin resistant and MDR strain, P. mexicana.</title>
        <authorList>
            <person name="Ganesh-kumar S."/>
            <person name="Zhe T."/>
            <person name="Yu Z."/>
            <person name="Min Y."/>
        </authorList>
    </citation>
    <scope>NUCLEOTIDE SEQUENCE [LARGE SCALE GENOMIC DNA]</scope>
    <source>
        <strain evidence="3 4">GTZY</strain>
    </source>
</reference>
<evidence type="ECO:0000313" key="4">
    <source>
        <dbReference type="Proteomes" id="UP000515506"/>
    </source>
</evidence>
<evidence type="ECO:0000256" key="1">
    <source>
        <dbReference type="SAM" id="Phobius"/>
    </source>
</evidence>
<organism evidence="3 4">
    <name type="scientific">Pseudoxanthomonas mexicana</name>
    <dbReference type="NCBI Taxonomy" id="128785"/>
    <lineage>
        <taxon>Bacteria</taxon>
        <taxon>Pseudomonadati</taxon>
        <taxon>Pseudomonadota</taxon>
        <taxon>Gammaproteobacteria</taxon>
        <taxon>Lysobacterales</taxon>
        <taxon>Lysobacteraceae</taxon>
        <taxon>Pseudoxanthomonas</taxon>
    </lineage>
</organism>
<accession>A0ABX6R9J1</accession>
<dbReference type="Pfam" id="PF06580">
    <property type="entry name" value="His_kinase"/>
    <property type="match status" value="1"/>
</dbReference>
<keyword evidence="3" id="KW-0808">Transferase</keyword>
<keyword evidence="3" id="KW-0418">Kinase</keyword>
<keyword evidence="1" id="KW-0812">Transmembrane</keyword>
<dbReference type="Gene3D" id="3.30.565.10">
    <property type="entry name" value="Histidine kinase-like ATPase, C-terminal domain"/>
    <property type="match status" value="1"/>
</dbReference>
<feature type="transmembrane region" description="Helical" evidence="1">
    <location>
        <begin position="12"/>
        <end position="35"/>
    </location>
</feature>
<gene>
    <name evidence="3" type="ORF">H4W19_15275</name>
</gene>